<proteinExistence type="predicted"/>
<name>B8CP33_SHEPW</name>
<reference evidence="1 2" key="1">
    <citation type="journal article" date="2008" name="PLoS ONE">
        <title>Environmental adaptation: genomic analysis of the piezotolerant and psychrotolerant deep-sea iron reducing bacterium Shewanella piezotolerans WP3.</title>
        <authorList>
            <person name="Wang F."/>
            <person name="Wang J."/>
            <person name="Jian H."/>
            <person name="Zhang B."/>
            <person name="Li S."/>
            <person name="Wang F."/>
            <person name="Zeng X."/>
            <person name="Gao L."/>
            <person name="Bartlett D.H."/>
            <person name="Yu J."/>
            <person name="Hu S."/>
            <person name="Xiao X."/>
        </authorList>
    </citation>
    <scope>NUCLEOTIDE SEQUENCE [LARGE SCALE GENOMIC DNA]</scope>
    <source>
        <strain evidence="2">WP3 / JCM 13877</strain>
    </source>
</reference>
<dbReference type="HOGENOM" id="CLU_3367280_0_0_6"/>
<sequence>MLWLSGMSSMAHDTFFEQLAPMAGIYGTGINSVGY</sequence>
<keyword evidence="2" id="KW-1185">Reference proteome</keyword>
<dbReference type="AlphaFoldDB" id="B8CP33"/>
<evidence type="ECO:0000313" key="2">
    <source>
        <dbReference type="Proteomes" id="UP000000753"/>
    </source>
</evidence>
<dbReference type="KEGG" id="swp:swp_2538"/>
<dbReference type="EMBL" id="CP000472">
    <property type="protein sequence ID" value="ACJ29277.1"/>
    <property type="molecule type" value="Genomic_DNA"/>
</dbReference>
<evidence type="ECO:0000313" key="1">
    <source>
        <dbReference type="EMBL" id="ACJ29277.1"/>
    </source>
</evidence>
<gene>
    <name evidence="1" type="ordered locus">swp_2538</name>
</gene>
<dbReference type="Proteomes" id="UP000000753">
    <property type="component" value="Chromosome"/>
</dbReference>
<organism evidence="1 2">
    <name type="scientific">Shewanella piezotolerans (strain WP3 / JCM 13877)</name>
    <dbReference type="NCBI Taxonomy" id="225849"/>
    <lineage>
        <taxon>Bacteria</taxon>
        <taxon>Pseudomonadati</taxon>
        <taxon>Pseudomonadota</taxon>
        <taxon>Gammaproteobacteria</taxon>
        <taxon>Alteromonadales</taxon>
        <taxon>Shewanellaceae</taxon>
        <taxon>Shewanella</taxon>
    </lineage>
</organism>
<protein>
    <submittedName>
        <fullName evidence="1">Uncharacterized protein</fullName>
    </submittedName>
</protein>
<accession>B8CP33</accession>